<comment type="caution">
    <text evidence="4">The sequence shown here is derived from an EMBL/GenBank/DDBJ whole genome shotgun (WGS) entry which is preliminary data.</text>
</comment>
<evidence type="ECO:0000256" key="2">
    <source>
        <dbReference type="ARBA" id="ARBA00022679"/>
    </source>
</evidence>
<feature type="domain" description="Glycosyltransferase 2-like" evidence="3">
    <location>
        <begin position="8"/>
        <end position="114"/>
    </location>
</feature>
<dbReference type="PANTHER" id="PTHR22916:SF51">
    <property type="entry name" value="GLYCOSYLTRANSFERASE EPSH-RELATED"/>
    <property type="match status" value="1"/>
</dbReference>
<dbReference type="SUPFAM" id="SSF53448">
    <property type="entry name" value="Nucleotide-diphospho-sugar transferases"/>
    <property type="match status" value="1"/>
</dbReference>
<evidence type="ECO:0000313" key="4">
    <source>
        <dbReference type="EMBL" id="OZN25228.1"/>
    </source>
</evidence>
<evidence type="ECO:0000259" key="3">
    <source>
        <dbReference type="Pfam" id="PF00535"/>
    </source>
</evidence>
<dbReference type="RefSeq" id="WP_094945904.1">
    <property type="nucleotide sequence ID" value="NZ_NLFK01000003.1"/>
</dbReference>
<gene>
    <name evidence="4" type="ORF">CFY87_03485</name>
</gene>
<keyword evidence="1" id="KW-0328">Glycosyltransferase</keyword>
<dbReference type="InterPro" id="IPR001173">
    <property type="entry name" value="Glyco_trans_2-like"/>
</dbReference>
<dbReference type="PANTHER" id="PTHR22916">
    <property type="entry name" value="GLYCOSYLTRANSFERASE"/>
    <property type="match status" value="1"/>
</dbReference>
<dbReference type="Pfam" id="PF00535">
    <property type="entry name" value="Glycos_transf_2"/>
    <property type="match status" value="1"/>
</dbReference>
<organism evidence="4 5">
    <name type="scientific">Actinobacillus seminis</name>
    <dbReference type="NCBI Taxonomy" id="722"/>
    <lineage>
        <taxon>Bacteria</taxon>
        <taxon>Pseudomonadati</taxon>
        <taxon>Pseudomonadota</taxon>
        <taxon>Gammaproteobacteria</taxon>
        <taxon>Pasteurellales</taxon>
        <taxon>Pasteurellaceae</taxon>
        <taxon>Actinobacillus</taxon>
    </lineage>
</organism>
<dbReference type="CDD" id="cd00761">
    <property type="entry name" value="Glyco_tranf_GTA_type"/>
    <property type="match status" value="1"/>
</dbReference>
<keyword evidence="5" id="KW-1185">Reference proteome</keyword>
<accession>A0ABX4FQU4</accession>
<proteinExistence type="predicted"/>
<dbReference type="EMBL" id="NLFK01000003">
    <property type="protein sequence ID" value="OZN25228.1"/>
    <property type="molecule type" value="Genomic_DNA"/>
</dbReference>
<dbReference type="InterPro" id="IPR029044">
    <property type="entry name" value="Nucleotide-diphossugar_trans"/>
</dbReference>
<dbReference type="Gene3D" id="3.90.550.10">
    <property type="entry name" value="Spore Coat Polysaccharide Biosynthesis Protein SpsA, Chain A"/>
    <property type="match status" value="1"/>
</dbReference>
<evidence type="ECO:0000313" key="5">
    <source>
        <dbReference type="Proteomes" id="UP000215738"/>
    </source>
</evidence>
<protein>
    <recommendedName>
        <fullName evidence="3">Glycosyltransferase 2-like domain-containing protein</fullName>
    </recommendedName>
</protein>
<dbReference type="Proteomes" id="UP000215738">
    <property type="component" value="Unassembled WGS sequence"/>
</dbReference>
<sequence length="338" mass="39548">MINKPFISIIIPVYNVAPYIERCLTSCINQSFSDIEIIVIDDKGSDNSITLVQSYAAQDTRIKILDNQVNKGVFHSRQQGTLSALGDYILYVDGDDFLDKDCCQFLYEKIKHQPEIELFHFAGESYPHPDGLIYTGTEKTCQHSEIISDVFSHSSHLIWTIWGKLIKTTVAKNTFKQLHFIEQRIICSEDLLFLFALSMNAKNSQGSLKKPYYFYFNNVNSMTREIEENKIQARIYSNKKVIDYLNLIESPTFDQNILAKYRKKMTALLYYYIHFDARQLKGQYFTSMLACLYYYPRIKNVVRLLLFIVSLGKIKNSRYELKVQQFVPFYCTQYKNHI</sequence>
<name>A0ABX4FQU4_9PAST</name>
<evidence type="ECO:0000256" key="1">
    <source>
        <dbReference type="ARBA" id="ARBA00022676"/>
    </source>
</evidence>
<keyword evidence="2" id="KW-0808">Transferase</keyword>
<reference evidence="4 5" key="1">
    <citation type="submission" date="2017-07" db="EMBL/GenBank/DDBJ databases">
        <title>Virulence factors identified in Actinobacillus seminis.</title>
        <authorList>
            <person name="Negrete-Abascal E."/>
            <person name="Vaca-Pacheco S."/>
            <person name="Montes-Garcia F."/>
            <person name="Leyto-Gil A.M."/>
            <person name="Fragoso-Garcia E."/>
            <person name="Carvente-Garcia R."/>
            <person name="Perez-Agueros S."/>
            <person name="Castelan-Sanchez H.G."/>
            <person name="Garcia-Molina A."/>
            <person name="Villamar T.E."/>
            <person name="Vazquez-Cruz C."/>
        </authorList>
    </citation>
    <scope>NUCLEOTIDE SEQUENCE [LARGE SCALE GENOMIC DNA]</scope>
    <source>
        <strain evidence="4 5">ATCC 15768</strain>
    </source>
</reference>